<dbReference type="SUPFAM" id="SSF47616">
    <property type="entry name" value="GST C-terminal domain-like"/>
    <property type="match status" value="1"/>
</dbReference>
<organism evidence="2">
    <name type="scientific">Trypanosoma vivax (strain Y486)</name>
    <dbReference type="NCBI Taxonomy" id="1055687"/>
    <lineage>
        <taxon>Eukaryota</taxon>
        <taxon>Discoba</taxon>
        <taxon>Euglenozoa</taxon>
        <taxon>Kinetoplastea</taxon>
        <taxon>Metakinetoplastina</taxon>
        <taxon>Trypanosomatida</taxon>
        <taxon>Trypanosomatidae</taxon>
        <taxon>Trypanosoma</taxon>
        <taxon>Duttonella</taxon>
    </lineage>
</organism>
<reference evidence="2" key="1">
    <citation type="journal article" date="2012" name="Proc. Natl. Acad. Sci. U.S.A.">
        <title>Antigenic diversity is generated by distinct evolutionary mechanisms in African trypanosome species.</title>
        <authorList>
            <person name="Jackson A.P."/>
            <person name="Berry A."/>
            <person name="Aslett M."/>
            <person name="Allison H.C."/>
            <person name="Burton P."/>
            <person name="Vavrova-Anderson J."/>
            <person name="Brown R."/>
            <person name="Browne H."/>
            <person name="Corton N."/>
            <person name="Hauser H."/>
            <person name="Gamble J."/>
            <person name="Gilderthorp R."/>
            <person name="Marcello L."/>
            <person name="McQuillan J."/>
            <person name="Otto T.D."/>
            <person name="Quail M.A."/>
            <person name="Sanders M.J."/>
            <person name="van Tonder A."/>
            <person name="Ginger M.L."/>
            <person name="Field M.C."/>
            <person name="Barry J.D."/>
            <person name="Hertz-Fowler C."/>
            <person name="Berriman M."/>
        </authorList>
    </citation>
    <scope>NUCLEOTIDE SEQUENCE</scope>
    <source>
        <strain evidence="2">Y486</strain>
    </source>
</reference>
<evidence type="ECO:0000256" key="1">
    <source>
        <dbReference type="SAM" id="MobiDB-lite"/>
    </source>
</evidence>
<accession>G0UCV5</accession>
<evidence type="ECO:0008006" key="3">
    <source>
        <dbReference type="Google" id="ProtNLM"/>
    </source>
</evidence>
<dbReference type="AlphaFoldDB" id="G0UCV5"/>
<name>G0UCV5_TRYVY</name>
<dbReference type="InterPro" id="IPR036282">
    <property type="entry name" value="Glutathione-S-Trfase_C_sf"/>
</dbReference>
<evidence type="ECO:0000313" key="2">
    <source>
        <dbReference type="EMBL" id="CCC53665.1"/>
    </source>
</evidence>
<feature type="region of interest" description="Disordered" evidence="1">
    <location>
        <begin position="413"/>
        <end position="456"/>
    </location>
</feature>
<dbReference type="CDD" id="cd00299">
    <property type="entry name" value="GST_C_family"/>
    <property type="match status" value="1"/>
</dbReference>
<protein>
    <recommendedName>
        <fullName evidence="3">Glutathione S-transferase</fullName>
    </recommendedName>
</protein>
<gene>
    <name evidence="2" type="ORF">TVY486_1111490</name>
</gene>
<dbReference type="EMBL" id="HE573027">
    <property type="protein sequence ID" value="CCC53665.1"/>
    <property type="molecule type" value="Genomic_DNA"/>
</dbReference>
<dbReference type="VEuPathDB" id="TriTrypDB:TvY486_1111490"/>
<sequence>MFRVLGSPYTLAFHQQVAYLRLKRMPFKVYCRTFTTTLFYAWLFRARNTFCTVTPDGKSYLQLWQLAAEVEKGTGKRSIQFVVRKDTHPNIHLSNWLVVLYSTWWLAKTGAMYRWFKGDSVDVIDGYLRYFFLAPGVGASRAVAKPFRQAMQKLTSVTGVSKDTAPYMQEHFMRLCEALEYHLRQLTRRSQNVRSDSPVPFLLGTPHPTLADVALGSVFSANFLMDDPPASLVLQKYPHLNRYLVKVTGWRGGVFVGDEEQSEVPSTASESIGGGNVQNNDANMTCCYSDDVPESLSGVLALIEEVMPFVLSQCTALQAYMAGDGVCRLKKEPLEEPWEGCSGYLLPQVTDIKSLMIIDNGVYTVCARAQDLEVALMAAREVVGDDVNDDDVAGNRHDNASEVVPPTVALTQNTGNSVAAGSSDATIEGRQEGKDSSLSFTKHQTPCGGGEGTRSPVLPMGAETVSSFSSSVAESCRQVAEGDNFALGPDPDFHRVFTLGSQRTRGILQPQHHHGQLARSPARDRLLRLRGMLKKMHYPHYTLASVFHGRKMFVAIIPEFEVTEKKKKMCEVNG</sequence>
<proteinExistence type="predicted"/>
<feature type="compositionally biased region" description="Polar residues" evidence="1">
    <location>
        <begin position="413"/>
        <end position="425"/>
    </location>
</feature>